<dbReference type="GO" id="GO:0004674">
    <property type="term" value="F:protein serine/threonine kinase activity"/>
    <property type="evidence" value="ECO:0007669"/>
    <property type="project" value="UniProtKB-KW"/>
</dbReference>
<evidence type="ECO:0000256" key="1">
    <source>
        <dbReference type="ARBA" id="ARBA00022527"/>
    </source>
</evidence>
<dbReference type="SUPFAM" id="SSF55874">
    <property type="entry name" value="ATPase domain of HSP90 chaperone/DNA topoisomerase II/histidine kinase"/>
    <property type="match status" value="1"/>
</dbReference>
<dbReference type="Gene3D" id="3.30.565.10">
    <property type="entry name" value="Histidine kinase-like ATPase, C-terminal domain"/>
    <property type="match status" value="1"/>
</dbReference>
<accession>A0A4Y3VGI9</accession>
<evidence type="ECO:0000256" key="2">
    <source>
        <dbReference type="SAM" id="MobiDB-lite"/>
    </source>
</evidence>
<keyword evidence="1" id="KW-0808">Transferase</keyword>
<feature type="domain" description="Histidine kinase/HSP90-like ATPase" evidence="3">
    <location>
        <begin position="92"/>
        <end position="206"/>
    </location>
</feature>
<feature type="region of interest" description="Disordered" evidence="2">
    <location>
        <begin position="212"/>
        <end position="240"/>
    </location>
</feature>
<dbReference type="InterPro" id="IPR003594">
    <property type="entry name" value="HATPase_dom"/>
</dbReference>
<comment type="caution">
    <text evidence="4">The sequence shown here is derived from an EMBL/GenBank/DDBJ whole genome shotgun (WGS) entry which is preliminary data.</text>
</comment>
<reference evidence="4 5" key="1">
    <citation type="submission" date="2019-06" db="EMBL/GenBank/DDBJ databases">
        <title>Whole genome shotgun sequence of Streptomyces spinoverrucosus NBRC 14228.</title>
        <authorList>
            <person name="Hosoyama A."/>
            <person name="Uohara A."/>
            <person name="Ohji S."/>
            <person name="Ichikawa N."/>
        </authorList>
    </citation>
    <scope>NUCLEOTIDE SEQUENCE [LARGE SCALE GENOMIC DNA]</scope>
    <source>
        <strain evidence="4 5">NBRC 14228</strain>
    </source>
</reference>
<organism evidence="4 5">
    <name type="scientific">Streptomyces spinoverrucosus</name>
    <dbReference type="NCBI Taxonomy" id="284043"/>
    <lineage>
        <taxon>Bacteria</taxon>
        <taxon>Bacillati</taxon>
        <taxon>Actinomycetota</taxon>
        <taxon>Actinomycetes</taxon>
        <taxon>Kitasatosporales</taxon>
        <taxon>Streptomycetaceae</taxon>
        <taxon>Streptomyces</taxon>
    </lineage>
</organism>
<dbReference type="InterPro" id="IPR050267">
    <property type="entry name" value="Anti-sigma-factor_SerPK"/>
</dbReference>
<name>A0A4Y3VGI9_9ACTN</name>
<evidence type="ECO:0000313" key="4">
    <source>
        <dbReference type="EMBL" id="GEC05603.1"/>
    </source>
</evidence>
<feature type="region of interest" description="Disordered" evidence="2">
    <location>
        <begin position="1"/>
        <end position="83"/>
    </location>
</feature>
<dbReference type="Proteomes" id="UP000317881">
    <property type="component" value="Unassembled WGS sequence"/>
</dbReference>
<dbReference type="CDD" id="cd16936">
    <property type="entry name" value="HATPase_RsbW-like"/>
    <property type="match status" value="1"/>
</dbReference>
<proteinExistence type="predicted"/>
<dbReference type="OrthoDB" id="3852691at2"/>
<dbReference type="PANTHER" id="PTHR35526:SF3">
    <property type="entry name" value="ANTI-SIGMA-F FACTOR RSBW"/>
    <property type="match status" value="1"/>
</dbReference>
<keyword evidence="1" id="KW-0418">Kinase</keyword>
<keyword evidence="5" id="KW-1185">Reference proteome</keyword>
<evidence type="ECO:0000313" key="5">
    <source>
        <dbReference type="Proteomes" id="UP000317881"/>
    </source>
</evidence>
<dbReference type="Pfam" id="PF13581">
    <property type="entry name" value="HATPase_c_2"/>
    <property type="match status" value="1"/>
</dbReference>
<protein>
    <submittedName>
        <fullName evidence="4">ATPase</fullName>
    </submittedName>
</protein>
<dbReference type="EMBL" id="BJND01000021">
    <property type="protein sequence ID" value="GEC05603.1"/>
    <property type="molecule type" value="Genomic_DNA"/>
</dbReference>
<dbReference type="InterPro" id="IPR036890">
    <property type="entry name" value="HATPase_C_sf"/>
</dbReference>
<keyword evidence="1" id="KW-0723">Serine/threonine-protein kinase</keyword>
<dbReference type="AlphaFoldDB" id="A0A4Y3VGI9"/>
<sequence>MAPPSLPHPLDRLPGNDLPDRLPTTRQALRLSGADPFCRPPGSEHTLRAPSKATRTPQSPGGEFTGRLPGPKGLDRLASGDQPAHRTHTFVLPAAPESVGAARRTVRETLTSWHTGPDDLDNAVLVTSELVTNAVTHSGSERIVCRLHITGDRLRIEVEDQNLGSTLPTPRQACPDDQNGRGLLLVEAICDDWGVRPAPNRSGRVVWADLTTTRPRPATPARPVPHSAEGPVPHAPTAQA</sequence>
<evidence type="ECO:0000259" key="3">
    <source>
        <dbReference type="Pfam" id="PF13581"/>
    </source>
</evidence>
<gene>
    <name evidence="4" type="ORF">SSP24_32580</name>
</gene>
<dbReference type="PANTHER" id="PTHR35526">
    <property type="entry name" value="ANTI-SIGMA-F FACTOR RSBW-RELATED"/>
    <property type="match status" value="1"/>
</dbReference>